<dbReference type="EMBL" id="JAPEUV010000053">
    <property type="protein sequence ID" value="KAJ4336082.1"/>
    <property type="molecule type" value="Genomic_DNA"/>
</dbReference>
<comment type="caution">
    <text evidence="1">The sequence shown here is derived from an EMBL/GenBank/DDBJ whole genome shotgun (WGS) entry which is preliminary data.</text>
</comment>
<evidence type="ECO:0000313" key="2">
    <source>
        <dbReference type="Proteomes" id="UP001140562"/>
    </source>
</evidence>
<organism evidence="1 2">
    <name type="scientific">Didymella glomerata</name>
    <dbReference type="NCBI Taxonomy" id="749621"/>
    <lineage>
        <taxon>Eukaryota</taxon>
        <taxon>Fungi</taxon>
        <taxon>Dikarya</taxon>
        <taxon>Ascomycota</taxon>
        <taxon>Pezizomycotina</taxon>
        <taxon>Dothideomycetes</taxon>
        <taxon>Pleosporomycetidae</taxon>
        <taxon>Pleosporales</taxon>
        <taxon>Pleosporineae</taxon>
        <taxon>Didymellaceae</taxon>
        <taxon>Didymella</taxon>
    </lineage>
</organism>
<dbReference type="AlphaFoldDB" id="A0A9W8WY44"/>
<dbReference type="Proteomes" id="UP001140562">
    <property type="component" value="Unassembled WGS sequence"/>
</dbReference>
<evidence type="ECO:0000313" key="1">
    <source>
        <dbReference type="EMBL" id="KAJ4336082.1"/>
    </source>
</evidence>
<protein>
    <submittedName>
        <fullName evidence="1">Uncharacterized protein</fullName>
    </submittedName>
</protein>
<name>A0A9W8WY44_9PLEO</name>
<gene>
    <name evidence="1" type="ORF">N0V87_005662</name>
</gene>
<proteinExistence type="predicted"/>
<accession>A0A9W8WY44</accession>
<reference evidence="1" key="1">
    <citation type="submission" date="2022-10" db="EMBL/GenBank/DDBJ databases">
        <title>Tapping the CABI collections for fungal endophytes: first genome assemblies for Collariella, Neodidymelliopsis, Ascochyta clinopodiicola, Didymella pomorum, Didymosphaeria variabile, Neocosmospora piperis and Neocucurbitaria cava.</title>
        <authorList>
            <person name="Hill R."/>
        </authorList>
    </citation>
    <scope>NUCLEOTIDE SEQUENCE</scope>
    <source>
        <strain evidence="1">IMI 360193</strain>
    </source>
</reference>
<dbReference type="OrthoDB" id="3742995at2759"/>
<keyword evidence="2" id="KW-1185">Reference proteome</keyword>
<sequence length="116" mass="12573">MKYLNVMFAVAGVAVTASPQPRYQLSNVITPAPQGEATTCGYCNFSGVGQDLVSNSPKCTSFNKFGGSSVGTCVNLNCRICMFFKDSECKNMDFSWTGPGSPYFSAYKYNSYSCDN</sequence>